<reference evidence="1 2" key="1">
    <citation type="submission" date="2015-07" db="EMBL/GenBank/DDBJ databases">
        <authorList>
            <consortium name="Pathogen Informatics"/>
        </authorList>
    </citation>
    <scope>NUCLEOTIDE SEQUENCE [LARGE SCALE GENOMIC DNA]</scope>
    <source>
        <strain evidence="1 2">A316</strain>
    </source>
</reference>
<accession>A0A655W819</accession>
<dbReference type="Proteomes" id="UP000041770">
    <property type="component" value="Unassembled WGS sequence"/>
</dbReference>
<name>A0A655W819_VIBCL</name>
<evidence type="ECO:0000313" key="1">
    <source>
        <dbReference type="EMBL" id="CSC78147.1"/>
    </source>
</evidence>
<protein>
    <submittedName>
        <fullName evidence="1">Uncharacterized protein</fullName>
    </submittedName>
</protein>
<gene>
    <name evidence="1" type="ORF">ERS013200_02253</name>
</gene>
<evidence type="ECO:0000313" key="2">
    <source>
        <dbReference type="Proteomes" id="UP000041770"/>
    </source>
</evidence>
<sequence>MFTAEVRSDKREIANHKALSMNRGGFFVFGVGSGIANVRISKSNDLLGIRRISEDFLVPRHRGIENDFTDGNTICPDGHSAEHCPIF</sequence>
<dbReference type="AlphaFoldDB" id="A0A655W819"/>
<proteinExistence type="predicted"/>
<organism evidence="1 2">
    <name type="scientific">Vibrio cholerae</name>
    <dbReference type="NCBI Taxonomy" id="666"/>
    <lineage>
        <taxon>Bacteria</taxon>
        <taxon>Pseudomonadati</taxon>
        <taxon>Pseudomonadota</taxon>
        <taxon>Gammaproteobacteria</taxon>
        <taxon>Vibrionales</taxon>
        <taxon>Vibrionaceae</taxon>
        <taxon>Vibrio</taxon>
    </lineage>
</organism>
<dbReference type="EMBL" id="CWQY01000014">
    <property type="protein sequence ID" value="CSC78147.1"/>
    <property type="molecule type" value="Genomic_DNA"/>
</dbReference>